<dbReference type="Pfam" id="PF01345">
    <property type="entry name" value="DUF11"/>
    <property type="match status" value="2"/>
</dbReference>
<dbReference type="EMBL" id="BAAALT010000267">
    <property type="protein sequence ID" value="GAA1831101.1"/>
    <property type="molecule type" value="Genomic_DNA"/>
</dbReference>
<keyword evidence="3" id="KW-1185">Reference proteome</keyword>
<dbReference type="Proteomes" id="UP001500218">
    <property type="component" value="Unassembled WGS sequence"/>
</dbReference>
<sequence length="492" mass="50637">MGSLAPGLPGVLVNAGTPTVTVRGHTRDTCGRAPDATLHLWAAEPTWYQAATRDALGTHAVDAARVEVTRDEATGTTDTEVAASVPASGESWVGVRYRIPDAATRLGRPVSHSGLAATRIVVRTPPTIDPLPAVLPHDNGDTTLTGTAWPGDTVRVGTPTGRLICETFAEPDGRWTCPSTSFPHGATEITVRQVGAGPNNPAYPGLDSTGLPDQTGNVVRTRVITADPAVLVEVDNGTPSVGETVTYTVTAVNLGPDTAAGVGVVATLPAGVRYVSSTATAGTFDPATGAWTGIGDLGPMARRELTISGRVVAEGSYTLSATISATGATDGVGTSRLRGADGVADWNLNAANDTDAAVVATAPSADPRLLKRVSRPVSQVGDIVRYTLVATNAGPDTATDVVVYDPLPRGLEFVSARSNVGLFDERTNRWTIGDLPTTVTARLVLRTRVVRQGVIRNAATVRAGGARRGAASGPDANTDVTNDASVAVITVR</sequence>
<proteinExistence type="predicted"/>
<accession>A0ABN2MMM1</accession>
<evidence type="ECO:0000313" key="2">
    <source>
        <dbReference type="EMBL" id="GAA1831101.1"/>
    </source>
</evidence>
<dbReference type="InterPro" id="IPR013783">
    <property type="entry name" value="Ig-like_fold"/>
</dbReference>
<protein>
    <recommendedName>
        <fullName evidence="1">DUF11 domain-containing protein</fullName>
    </recommendedName>
</protein>
<dbReference type="InterPro" id="IPR001434">
    <property type="entry name" value="OmcB-like_DUF11"/>
</dbReference>
<name>A0ABN2MMM1_9ACTN</name>
<organism evidence="2 3">
    <name type="scientific">Luedemannella flava</name>
    <dbReference type="NCBI Taxonomy" id="349316"/>
    <lineage>
        <taxon>Bacteria</taxon>
        <taxon>Bacillati</taxon>
        <taxon>Actinomycetota</taxon>
        <taxon>Actinomycetes</taxon>
        <taxon>Micromonosporales</taxon>
        <taxon>Micromonosporaceae</taxon>
        <taxon>Luedemannella</taxon>
    </lineage>
</organism>
<dbReference type="InterPro" id="IPR047589">
    <property type="entry name" value="DUF11_rpt"/>
</dbReference>
<feature type="domain" description="DUF11" evidence="1">
    <location>
        <begin position="230"/>
        <end position="330"/>
    </location>
</feature>
<dbReference type="PANTHER" id="PTHR34819">
    <property type="entry name" value="LARGE CYSTEINE-RICH PERIPLASMIC PROTEIN OMCB"/>
    <property type="match status" value="1"/>
</dbReference>
<evidence type="ECO:0000313" key="3">
    <source>
        <dbReference type="Proteomes" id="UP001500218"/>
    </source>
</evidence>
<dbReference type="Gene3D" id="2.60.40.10">
    <property type="entry name" value="Immunoglobulins"/>
    <property type="match status" value="2"/>
</dbReference>
<comment type="caution">
    <text evidence="2">The sequence shown here is derived from an EMBL/GenBank/DDBJ whole genome shotgun (WGS) entry which is preliminary data.</text>
</comment>
<dbReference type="PANTHER" id="PTHR34819:SF5">
    <property type="entry name" value="CONSERVED REPEAT DOMAIN PROTEIN"/>
    <property type="match status" value="1"/>
</dbReference>
<evidence type="ECO:0000259" key="1">
    <source>
        <dbReference type="Pfam" id="PF01345"/>
    </source>
</evidence>
<gene>
    <name evidence="2" type="ORF">GCM10009682_57190</name>
</gene>
<feature type="domain" description="DUF11" evidence="1">
    <location>
        <begin position="370"/>
        <end position="463"/>
    </location>
</feature>
<reference evidence="2 3" key="1">
    <citation type="journal article" date="2019" name="Int. J. Syst. Evol. Microbiol.">
        <title>The Global Catalogue of Microorganisms (GCM) 10K type strain sequencing project: providing services to taxonomists for standard genome sequencing and annotation.</title>
        <authorList>
            <consortium name="The Broad Institute Genomics Platform"/>
            <consortium name="The Broad Institute Genome Sequencing Center for Infectious Disease"/>
            <person name="Wu L."/>
            <person name="Ma J."/>
        </authorList>
    </citation>
    <scope>NUCLEOTIDE SEQUENCE [LARGE SCALE GENOMIC DNA]</scope>
    <source>
        <strain evidence="2 3">JCM 13250</strain>
    </source>
</reference>
<dbReference type="Gene3D" id="2.60.40.1170">
    <property type="entry name" value="Mu homology domain, subdomain B"/>
    <property type="match status" value="1"/>
</dbReference>
<dbReference type="InterPro" id="IPR051172">
    <property type="entry name" value="Chlamydia_OmcB"/>
</dbReference>
<dbReference type="NCBIfam" id="TIGR01451">
    <property type="entry name" value="B_ant_repeat"/>
    <property type="match status" value="2"/>
</dbReference>